<comment type="function">
    <text evidence="1">Catalyzes the ATP-dependent phosphorylation of thiamine-monophosphate (TMP) to form thiamine-pyrophosphate (TPP), the active form of vitamin B1.</text>
</comment>
<dbReference type="EC" id="2.7.4.16" evidence="1"/>
<keyword evidence="1" id="KW-0067">ATP-binding</keyword>
<feature type="binding site" evidence="1">
    <location>
        <position position="161"/>
    </location>
    <ligand>
        <name>ATP</name>
        <dbReference type="ChEBI" id="CHEBI:30616"/>
    </ligand>
</feature>
<feature type="binding site" evidence="1">
    <location>
        <position position="58"/>
    </location>
    <ligand>
        <name>Mg(2+)</name>
        <dbReference type="ChEBI" id="CHEBI:18420"/>
        <label>2</label>
    </ligand>
</feature>
<dbReference type="InterPro" id="IPR006283">
    <property type="entry name" value="ThiL-like"/>
</dbReference>
<feature type="binding site" evidence="1">
    <location>
        <position position="230"/>
    </location>
    <ligand>
        <name>ATP</name>
        <dbReference type="ChEBI" id="CHEBI:30616"/>
    </ligand>
</feature>
<gene>
    <name evidence="1" type="primary">thiL</name>
    <name evidence="4" type="ORF">A3F86_04760</name>
</gene>
<dbReference type="SUPFAM" id="SSF56042">
    <property type="entry name" value="PurM C-terminal domain-like"/>
    <property type="match status" value="1"/>
</dbReference>
<dbReference type="InterPro" id="IPR010918">
    <property type="entry name" value="PurM-like_C_dom"/>
</dbReference>
<feature type="binding site" evidence="1">
    <location>
        <position position="33"/>
    </location>
    <ligand>
        <name>Mg(2+)</name>
        <dbReference type="ChEBI" id="CHEBI:18420"/>
        <label>4</label>
    </ligand>
</feature>
<dbReference type="PIRSF" id="PIRSF005303">
    <property type="entry name" value="Thiam_monoph_kin"/>
    <property type="match status" value="1"/>
</dbReference>
<dbReference type="GO" id="GO:0009229">
    <property type="term" value="P:thiamine diphosphate biosynthetic process"/>
    <property type="evidence" value="ECO:0007669"/>
    <property type="project" value="UniProtKB-UniRule"/>
</dbReference>
<feature type="binding site" evidence="1">
    <location>
        <position position="271"/>
    </location>
    <ligand>
        <name>substrate</name>
    </ligand>
</feature>
<dbReference type="InterPro" id="IPR016188">
    <property type="entry name" value="PurM-like_N"/>
</dbReference>
<evidence type="ECO:0000313" key="5">
    <source>
        <dbReference type="Proteomes" id="UP000179095"/>
    </source>
</evidence>
<dbReference type="Pfam" id="PF00586">
    <property type="entry name" value="AIRS"/>
    <property type="match status" value="1"/>
</dbReference>
<feature type="binding site" evidence="1">
    <location>
        <position position="87"/>
    </location>
    <ligand>
        <name>Mg(2+)</name>
        <dbReference type="ChEBI" id="CHEBI:18420"/>
        <label>2</label>
    </ligand>
</feature>
<dbReference type="HAMAP" id="MF_02128">
    <property type="entry name" value="TMP_kinase"/>
    <property type="match status" value="1"/>
</dbReference>
<dbReference type="STRING" id="1802568.A3F86_04760"/>
<dbReference type="PANTHER" id="PTHR30270">
    <property type="entry name" value="THIAMINE-MONOPHOSPHATE KINASE"/>
    <property type="match status" value="1"/>
</dbReference>
<dbReference type="Gene3D" id="3.90.650.10">
    <property type="entry name" value="PurM-like C-terminal domain"/>
    <property type="match status" value="1"/>
</dbReference>
<feature type="binding site" evidence="1">
    <location>
        <position position="309"/>
    </location>
    <ligand>
        <name>substrate</name>
    </ligand>
</feature>
<feature type="binding site" evidence="1">
    <location>
        <position position="135"/>
    </location>
    <ligand>
        <name>Mg(2+)</name>
        <dbReference type="ChEBI" id="CHEBI:18420"/>
        <label>1</label>
    </ligand>
</feature>
<proteinExistence type="inferred from homology"/>
<dbReference type="Gene3D" id="3.30.1330.10">
    <property type="entry name" value="PurM-like, N-terminal domain"/>
    <property type="match status" value="1"/>
</dbReference>
<evidence type="ECO:0000313" key="4">
    <source>
        <dbReference type="EMBL" id="OGC08425.1"/>
    </source>
</evidence>
<evidence type="ECO:0000259" key="3">
    <source>
        <dbReference type="Pfam" id="PF02769"/>
    </source>
</evidence>
<dbReference type="GO" id="GO:0009228">
    <property type="term" value="P:thiamine biosynthetic process"/>
    <property type="evidence" value="ECO:0007669"/>
    <property type="project" value="UniProtKB-KW"/>
</dbReference>
<keyword evidence="1" id="KW-0784">Thiamine biosynthesis</keyword>
<dbReference type="EMBL" id="METQ01000055">
    <property type="protein sequence ID" value="OGC08425.1"/>
    <property type="molecule type" value="Genomic_DNA"/>
</dbReference>
<organism evidence="4 5">
    <name type="scientific">candidate division WOR-1 bacterium RIFCSPLOWO2_12_FULL_45_9</name>
    <dbReference type="NCBI Taxonomy" id="1802568"/>
    <lineage>
        <taxon>Bacteria</taxon>
        <taxon>Bacillati</taxon>
        <taxon>Saganbacteria</taxon>
    </lineage>
</organism>
<feature type="binding site" evidence="1">
    <location>
        <position position="33"/>
    </location>
    <ligand>
        <name>Mg(2+)</name>
        <dbReference type="ChEBI" id="CHEBI:18420"/>
        <label>3</label>
    </ligand>
</feature>
<feature type="binding site" evidence="1">
    <location>
        <position position="87"/>
    </location>
    <ligand>
        <name>Mg(2+)</name>
        <dbReference type="ChEBI" id="CHEBI:18420"/>
        <label>4</label>
    </ligand>
</feature>
<accession>A0A1F4RJR0</accession>
<evidence type="ECO:0000259" key="2">
    <source>
        <dbReference type="Pfam" id="PF00586"/>
    </source>
</evidence>
<dbReference type="InterPro" id="IPR036921">
    <property type="entry name" value="PurM-like_N_sf"/>
</dbReference>
<reference evidence="4 5" key="1">
    <citation type="journal article" date="2016" name="Nat. Commun.">
        <title>Thousands of microbial genomes shed light on interconnected biogeochemical processes in an aquifer system.</title>
        <authorList>
            <person name="Anantharaman K."/>
            <person name="Brown C.T."/>
            <person name="Hug L.A."/>
            <person name="Sharon I."/>
            <person name="Castelle C.J."/>
            <person name="Probst A.J."/>
            <person name="Thomas B.C."/>
            <person name="Singh A."/>
            <person name="Wilkins M.J."/>
            <person name="Karaoz U."/>
            <person name="Brodie E.L."/>
            <person name="Williams K.H."/>
            <person name="Hubbard S.S."/>
            <person name="Banfield J.F."/>
        </authorList>
    </citation>
    <scope>NUCLEOTIDE SEQUENCE [LARGE SCALE GENOMIC DNA]</scope>
</reference>
<comment type="pathway">
    <text evidence="1">Cofactor biosynthesis; thiamine diphosphate biosynthesis; thiamine diphosphate from thiamine phosphate: step 1/1.</text>
</comment>
<keyword evidence="1" id="KW-0460">Magnesium</keyword>
<feature type="domain" description="PurM-like N-terminal" evidence="2">
    <location>
        <begin position="31"/>
        <end position="153"/>
    </location>
</feature>
<feature type="domain" description="PurM-like C-terminal" evidence="3">
    <location>
        <begin position="166"/>
        <end position="284"/>
    </location>
</feature>
<dbReference type="CDD" id="cd02194">
    <property type="entry name" value="ThiL"/>
    <property type="match status" value="1"/>
</dbReference>
<feature type="binding site" evidence="1">
    <location>
        <position position="117"/>
    </location>
    <ligand>
        <name>ATP</name>
        <dbReference type="ChEBI" id="CHEBI:30616"/>
    </ligand>
</feature>
<keyword evidence="1" id="KW-0479">Metal-binding</keyword>
<comment type="catalytic activity">
    <reaction evidence="1">
        <text>thiamine phosphate + ATP = thiamine diphosphate + ADP</text>
        <dbReference type="Rhea" id="RHEA:15913"/>
        <dbReference type="ChEBI" id="CHEBI:30616"/>
        <dbReference type="ChEBI" id="CHEBI:37575"/>
        <dbReference type="ChEBI" id="CHEBI:58937"/>
        <dbReference type="ChEBI" id="CHEBI:456216"/>
        <dbReference type="EC" id="2.7.4.16"/>
    </reaction>
</comment>
<keyword evidence="1 4" id="KW-0418">Kinase</keyword>
<dbReference type="AlphaFoldDB" id="A0A1F4RJR0"/>
<name>A0A1F4RJR0_UNCSA</name>
<feature type="binding site" evidence="1">
    <location>
        <begin position="134"/>
        <end position="135"/>
    </location>
    <ligand>
        <name>ATP</name>
        <dbReference type="ChEBI" id="CHEBI:30616"/>
    </ligand>
</feature>
<comment type="caution">
    <text evidence="4">The sequence shown here is derived from an EMBL/GenBank/DDBJ whole genome shotgun (WGS) entry which is preliminary data.</text>
</comment>
<dbReference type="Proteomes" id="UP000179095">
    <property type="component" value="Unassembled WGS sequence"/>
</dbReference>
<feature type="binding site" evidence="1">
    <location>
        <position position="57"/>
    </location>
    <ligand>
        <name>Mg(2+)</name>
        <dbReference type="ChEBI" id="CHEBI:18420"/>
        <label>1</label>
    </ligand>
</feature>
<dbReference type="PANTHER" id="PTHR30270:SF0">
    <property type="entry name" value="THIAMINE-MONOPHOSPHATE KINASE"/>
    <property type="match status" value="1"/>
</dbReference>
<feature type="binding site" evidence="1">
    <location>
        <position position="58"/>
    </location>
    <ligand>
        <name>Mg(2+)</name>
        <dbReference type="ChEBI" id="CHEBI:18420"/>
        <label>1</label>
    </ligand>
</feature>
<dbReference type="InterPro" id="IPR036676">
    <property type="entry name" value="PurM-like_C_sf"/>
</dbReference>
<feature type="binding site" evidence="1">
    <location>
        <position position="56"/>
    </location>
    <ligand>
        <name>Mg(2+)</name>
        <dbReference type="ChEBI" id="CHEBI:18420"/>
        <label>4</label>
    </ligand>
</feature>
<keyword evidence="1" id="KW-0808">Transferase</keyword>
<evidence type="ECO:0000256" key="1">
    <source>
        <dbReference type="HAMAP-Rule" id="MF_02128"/>
    </source>
</evidence>
<comment type="similarity">
    <text evidence="1">Belongs to the thiamine-monophosphate kinase family.</text>
</comment>
<dbReference type="GO" id="GO:0000287">
    <property type="term" value="F:magnesium ion binding"/>
    <property type="evidence" value="ECO:0007669"/>
    <property type="project" value="UniProtKB-UniRule"/>
</dbReference>
<sequence>MNLSQFGEFGLIDLISRKLAKTSKRVIIGVGDDCAVLKLKTQNSKLKTKEKLLLITTDTLIENVHFKIKKTSFFDLGYKALAVNISDIAAMGGVPTFAVVTIGAPKKFSVKKIEELYQGINKLAKKCQIDIVGGDTVRTPKELIVSITLLGEVEKEYLLTRSGARAGDLICVTGEFGGPAKNKFRITNADPATELRIGAERSRGAECRIRLKEARKIARARLATAMIDSSDGLVRSILEICKASKVEARIDLNKVPIAKGATLEQALYGGEEYELVFTVPKSKARGFKVVGEIVGKGQGNIQQLKGRGFDHFK</sequence>
<dbReference type="GO" id="GO:0005524">
    <property type="term" value="F:ATP binding"/>
    <property type="evidence" value="ECO:0007669"/>
    <property type="project" value="UniProtKB-UniRule"/>
</dbReference>
<dbReference type="Pfam" id="PF02769">
    <property type="entry name" value="AIRS_C"/>
    <property type="match status" value="1"/>
</dbReference>
<feature type="binding site" evidence="1">
    <location>
        <position position="65"/>
    </location>
    <ligand>
        <name>substrate</name>
    </ligand>
</feature>
<dbReference type="GO" id="GO:0009030">
    <property type="term" value="F:thiamine-phosphate kinase activity"/>
    <property type="evidence" value="ECO:0007669"/>
    <property type="project" value="UniProtKB-UniRule"/>
</dbReference>
<keyword evidence="1" id="KW-0547">Nucleotide-binding</keyword>
<feature type="binding site" evidence="1">
    <location>
        <position position="231"/>
    </location>
    <ligand>
        <name>Mg(2+)</name>
        <dbReference type="ChEBI" id="CHEBI:18420"/>
        <label>5</label>
    </ligand>
</feature>
<feature type="binding site" evidence="1">
    <location>
        <position position="228"/>
    </location>
    <ligand>
        <name>Mg(2+)</name>
        <dbReference type="ChEBI" id="CHEBI:18420"/>
        <label>3</label>
    </ligand>
</feature>
<dbReference type="NCBIfam" id="TIGR01379">
    <property type="entry name" value="thiL"/>
    <property type="match status" value="1"/>
</dbReference>
<comment type="miscellaneous">
    <text evidence="1">Reaction mechanism of ThiL seems to utilize a direct, inline transfer of the gamma-phosphate of ATP to TMP rather than a phosphorylated enzyme intermediate.</text>
</comment>
<protein>
    <recommendedName>
        <fullName evidence="1">Thiamine-monophosphate kinase</fullName>
        <shortName evidence="1">TMP kinase</shortName>
        <shortName evidence="1">Thiamine-phosphate kinase</shortName>
        <ecNumber evidence="1">2.7.4.16</ecNumber>
    </recommendedName>
</protein>
<dbReference type="UniPathway" id="UPA00060">
    <property type="reaction ID" value="UER00142"/>
</dbReference>
<dbReference type="SUPFAM" id="SSF55326">
    <property type="entry name" value="PurM N-terminal domain-like"/>
    <property type="match status" value="1"/>
</dbReference>
<feature type="binding site" evidence="1">
    <location>
        <position position="87"/>
    </location>
    <ligand>
        <name>Mg(2+)</name>
        <dbReference type="ChEBI" id="CHEBI:18420"/>
        <label>3</label>
    </ligand>
</feature>